<dbReference type="InterPro" id="IPR034804">
    <property type="entry name" value="SQR/QFR_C/D"/>
</dbReference>
<keyword evidence="4" id="KW-0479">Metal-binding</keyword>
<dbReference type="Pfam" id="PF01127">
    <property type="entry name" value="Sdh_cyt"/>
    <property type="match status" value="1"/>
</dbReference>
<keyword evidence="6" id="KW-0408">Iron</keyword>
<dbReference type="Proteomes" id="UP000030466">
    <property type="component" value="Unassembled WGS sequence"/>
</dbReference>
<feature type="transmembrane region" description="Helical" evidence="8">
    <location>
        <begin position="119"/>
        <end position="143"/>
    </location>
</feature>
<feature type="transmembrane region" description="Helical" evidence="8">
    <location>
        <begin position="36"/>
        <end position="59"/>
    </location>
</feature>
<keyword evidence="10" id="KW-1185">Reference proteome</keyword>
<evidence type="ECO:0000256" key="4">
    <source>
        <dbReference type="ARBA" id="ARBA00022723"/>
    </source>
</evidence>
<dbReference type="EMBL" id="JSUH01000008">
    <property type="protein sequence ID" value="KHD97376.1"/>
    <property type="molecule type" value="Genomic_DNA"/>
</dbReference>
<evidence type="ECO:0000256" key="5">
    <source>
        <dbReference type="ARBA" id="ARBA00022989"/>
    </source>
</evidence>
<proteinExistence type="predicted"/>
<dbReference type="SUPFAM" id="SSF81343">
    <property type="entry name" value="Fumarate reductase respiratory complex transmembrane subunits"/>
    <property type="match status" value="1"/>
</dbReference>
<dbReference type="AlphaFoldDB" id="A0A0A6VRX6"/>
<comment type="subcellular location">
    <subcellularLocation>
        <location evidence="1">Membrane</location>
    </subcellularLocation>
</comment>
<organism evidence="9 10">
    <name type="scientific">Kocuria rosea subsp. polaris</name>
    <dbReference type="NCBI Taxonomy" id="136273"/>
    <lineage>
        <taxon>Bacteria</taxon>
        <taxon>Bacillati</taxon>
        <taxon>Actinomycetota</taxon>
        <taxon>Actinomycetes</taxon>
        <taxon>Micrococcales</taxon>
        <taxon>Micrococcaceae</taxon>
        <taxon>Kocuria</taxon>
    </lineage>
</organism>
<dbReference type="Gene3D" id="1.20.1300.10">
    <property type="entry name" value="Fumarate reductase/succinate dehydrogenase, transmembrane subunit"/>
    <property type="match status" value="1"/>
</dbReference>
<feature type="transmembrane region" description="Helical" evidence="8">
    <location>
        <begin position="84"/>
        <end position="107"/>
    </location>
</feature>
<keyword evidence="2" id="KW-0349">Heme</keyword>
<sequence length="162" mass="18139">MSTPLKASISVPRSKDLEVNGIKYNRSSSRRNNFEMFAWLFMRLSGVILLVLVFVHLWVNLVGPEGGVNAVDFAFVAGKWASPFWQVFDMLLLWLAMLHGTNGLRVIIDDYAEKDRTRFWLKVFLFTTSAFVILLGTLVIFTFEPCPAGADPALLASFCTAG</sequence>
<evidence type="ECO:0000256" key="2">
    <source>
        <dbReference type="ARBA" id="ARBA00022617"/>
    </source>
</evidence>
<evidence type="ECO:0000256" key="7">
    <source>
        <dbReference type="ARBA" id="ARBA00023136"/>
    </source>
</evidence>
<dbReference type="OrthoDB" id="67843at2"/>
<dbReference type="RefSeq" id="WP_017832183.1">
    <property type="nucleotide sequence ID" value="NZ_JSUH01000008.1"/>
</dbReference>
<evidence type="ECO:0000256" key="3">
    <source>
        <dbReference type="ARBA" id="ARBA00022692"/>
    </source>
</evidence>
<dbReference type="GO" id="GO:0046872">
    <property type="term" value="F:metal ion binding"/>
    <property type="evidence" value="ECO:0007669"/>
    <property type="project" value="UniProtKB-KW"/>
</dbReference>
<keyword evidence="3 8" id="KW-0812">Transmembrane</keyword>
<evidence type="ECO:0000256" key="1">
    <source>
        <dbReference type="ARBA" id="ARBA00004370"/>
    </source>
</evidence>
<dbReference type="CDD" id="cd03500">
    <property type="entry name" value="SQR_TypeA_SdhD_like"/>
    <property type="match status" value="1"/>
</dbReference>
<evidence type="ECO:0000256" key="6">
    <source>
        <dbReference type="ARBA" id="ARBA00023004"/>
    </source>
</evidence>
<protein>
    <submittedName>
        <fullName evidence="9">Succinate dehydrogenase</fullName>
    </submittedName>
</protein>
<keyword evidence="5 8" id="KW-1133">Transmembrane helix</keyword>
<dbReference type="InterPro" id="IPR000701">
    <property type="entry name" value="SuccDH_FuR_B_TM-su"/>
</dbReference>
<evidence type="ECO:0000313" key="10">
    <source>
        <dbReference type="Proteomes" id="UP000030466"/>
    </source>
</evidence>
<keyword evidence="7 8" id="KW-0472">Membrane</keyword>
<evidence type="ECO:0000313" key="9">
    <source>
        <dbReference type="EMBL" id="KHD97376.1"/>
    </source>
</evidence>
<name>A0A0A6VRX6_KOCRO</name>
<reference evidence="9 10" key="1">
    <citation type="journal article" date="2003" name="Int. J. Syst. Evol. Microbiol.">
        <title>Kocuria polaris sp. nov., an orange-pigmented psychrophilic bacterium isolated from an Antarctic cyanobacterial mat sample.</title>
        <authorList>
            <person name="Reddy G.S."/>
            <person name="Prakash J.S."/>
            <person name="Prabahar V."/>
            <person name="Matsumoto G.I."/>
            <person name="Stackebrandt E."/>
            <person name="Shivaji S."/>
        </authorList>
    </citation>
    <scope>NUCLEOTIDE SEQUENCE [LARGE SCALE GENOMIC DNA]</scope>
    <source>
        <strain evidence="9 10">CMS 76or</strain>
    </source>
</reference>
<dbReference type="GO" id="GO:0016020">
    <property type="term" value="C:membrane"/>
    <property type="evidence" value="ECO:0007669"/>
    <property type="project" value="UniProtKB-SubCell"/>
</dbReference>
<evidence type="ECO:0000256" key="8">
    <source>
        <dbReference type="SAM" id="Phobius"/>
    </source>
</evidence>
<comment type="caution">
    <text evidence="9">The sequence shown here is derived from an EMBL/GenBank/DDBJ whole genome shotgun (WGS) entry which is preliminary data.</text>
</comment>
<dbReference type="GeneID" id="64347987"/>
<accession>A0A0A6VRX6</accession>
<gene>
    <name evidence="9" type="ORF">GY22_10270</name>
</gene>